<dbReference type="SUPFAM" id="SSF52788">
    <property type="entry name" value="Phosphotyrosine protein phosphatases I"/>
    <property type="match status" value="1"/>
</dbReference>
<dbReference type="InterPro" id="IPR023485">
    <property type="entry name" value="Ptyr_pPase"/>
</dbReference>
<dbReference type="STRING" id="1413210.U472_05135"/>
<organism evidence="4 5">
    <name type="scientific">Orenia metallireducens</name>
    <dbReference type="NCBI Taxonomy" id="1413210"/>
    <lineage>
        <taxon>Bacteria</taxon>
        <taxon>Bacillati</taxon>
        <taxon>Bacillota</taxon>
        <taxon>Clostridia</taxon>
        <taxon>Halanaerobiales</taxon>
        <taxon>Halobacteroidaceae</taxon>
        <taxon>Orenia</taxon>
    </lineage>
</organism>
<name>A0A285HHL2_9FIRM</name>
<protein>
    <submittedName>
        <fullName evidence="4">Arsenate reductase</fullName>
    </submittedName>
</protein>
<keyword evidence="1" id="KW-0059">Arsenical resistance</keyword>
<feature type="coiled-coil region" evidence="2">
    <location>
        <begin position="111"/>
        <end position="138"/>
    </location>
</feature>
<dbReference type="Pfam" id="PF01451">
    <property type="entry name" value="LMWPc"/>
    <property type="match status" value="1"/>
</dbReference>
<dbReference type="PROSITE" id="PS50206">
    <property type="entry name" value="RHODANESE_3"/>
    <property type="match status" value="1"/>
</dbReference>
<proteinExistence type="predicted"/>
<dbReference type="OrthoDB" id="9784339at2"/>
<dbReference type="RefSeq" id="WP_097018503.1">
    <property type="nucleotide sequence ID" value="NZ_OBDZ01000019.1"/>
</dbReference>
<dbReference type="PANTHER" id="PTHR43428">
    <property type="entry name" value="ARSENATE REDUCTASE"/>
    <property type="match status" value="1"/>
</dbReference>
<dbReference type="Proteomes" id="UP000219573">
    <property type="component" value="Unassembled WGS sequence"/>
</dbReference>
<dbReference type="PANTHER" id="PTHR43428:SF1">
    <property type="entry name" value="ARSENATE REDUCTASE"/>
    <property type="match status" value="1"/>
</dbReference>
<dbReference type="AlphaFoldDB" id="A0A285HHL2"/>
<dbReference type="GO" id="GO:0046685">
    <property type="term" value="P:response to arsenic-containing substance"/>
    <property type="evidence" value="ECO:0007669"/>
    <property type="project" value="UniProtKB-KW"/>
</dbReference>
<dbReference type="CDD" id="cd16345">
    <property type="entry name" value="LMWP_ArsC"/>
    <property type="match status" value="1"/>
</dbReference>
<feature type="domain" description="Rhodanese" evidence="3">
    <location>
        <begin position="2"/>
        <end position="50"/>
    </location>
</feature>
<sequence length="138" mass="15815">MNKTKVLFLCTGNSARSQMAEAFLRKYAREKFEVYSGGLDAKGINPYTIKVMDEIGIDISKQASTPLKDYLGKKHFGYLITVCADAEENCPTFPGVTKRLHWAFEDPVAFEGNEEEKLNKFREVRDKIEEQIKKWLAE</sequence>
<evidence type="ECO:0000259" key="3">
    <source>
        <dbReference type="PROSITE" id="PS50206"/>
    </source>
</evidence>
<gene>
    <name evidence="4" type="ORF">SAMN06265827_11948</name>
</gene>
<accession>A0A285HHL2</accession>
<evidence type="ECO:0000256" key="1">
    <source>
        <dbReference type="ARBA" id="ARBA00022849"/>
    </source>
</evidence>
<dbReference type="SMART" id="SM00226">
    <property type="entry name" value="LMWPc"/>
    <property type="match status" value="1"/>
</dbReference>
<dbReference type="InterPro" id="IPR001763">
    <property type="entry name" value="Rhodanese-like_dom"/>
</dbReference>
<evidence type="ECO:0000313" key="4">
    <source>
        <dbReference type="EMBL" id="SNY35188.1"/>
    </source>
</evidence>
<evidence type="ECO:0000256" key="2">
    <source>
        <dbReference type="SAM" id="Coils"/>
    </source>
</evidence>
<dbReference type="EMBL" id="OBDZ01000019">
    <property type="protein sequence ID" value="SNY35188.1"/>
    <property type="molecule type" value="Genomic_DNA"/>
</dbReference>
<evidence type="ECO:0000313" key="5">
    <source>
        <dbReference type="Proteomes" id="UP000219573"/>
    </source>
</evidence>
<dbReference type="Gene3D" id="3.40.50.2300">
    <property type="match status" value="1"/>
</dbReference>
<keyword evidence="5" id="KW-1185">Reference proteome</keyword>
<dbReference type="InterPro" id="IPR036196">
    <property type="entry name" value="Ptyr_pPase_sf"/>
</dbReference>
<keyword evidence="2" id="KW-0175">Coiled coil</keyword>
<reference evidence="5" key="1">
    <citation type="submission" date="2017-09" db="EMBL/GenBank/DDBJ databases">
        <authorList>
            <person name="Varghese N."/>
            <person name="Submissions S."/>
        </authorList>
    </citation>
    <scope>NUCLEOTIDE SEQUENCE [LARGE SCALE GENOMIC DNA]</scope>
    <source>
        <strain evidence="5">MSL47</strain>
    </source>
</reference>